<dbReference type="EMBL" id="FNXG01000005">
    <property type="protein sequence ID" value="SEI07088.1"/>
    <property type="molecule type" value="Genomic_DNA"/>
</dbReference>
<dbReference type="InterPro" id="IPR027396">
    <property type="entry name" value="DsrEFH-like"/>
</dbReference>
<organism evidence="2 3">
    <name type="scientific">Paracoccus alkenifer</name>
    <dbReference type="NCBI Taxonomy" id="65735"/>
    <lineage>
        <taxon>Bacteria</taxon>
        <taxon>Pseudomonadati</taxon>
        <taxon>Pseudomonadota</taxon>
        <taxon>Alphaproteobacteria</taxon>
        <taxon>Rhodobacterales</taxon>
        <taxon>Paracoccaceae</taxon>
        <taxon>Paracoccus</taxon>
    </lineage>
</organism>
<dbReference type="AlphaFoldDB" id="A0A1H6MY68"/>
<keyword evidence="1" id="KW-0732">Signal</keyword>
<feature type="chain" id="PRO_5011576329" description="DsrE/DsrF-like family protein" evidence="1">
    <location>
        <begin position="22"/>
        <end position="145"/>
    </location>
</feature>
<dbReference type="STRING" id="65735.SAMN04488075_2593"/>
<accession>A0A1H6MY68</accession>
<reference evidence="3" key="1">
    <citation type="submission" date="2016-10" db="EMBL/GenBank/DDBJ databases">
        <authorList>
            <person name="Varghese N."/>
            <person name="Submissions S."/>
        </authorList>
    </citation>
    <scope>NUCLEOTIDE SEQUENCE [LARGE SCALE GENOMIC DNA]</scope>
    <source>
        <strain evidence="3">DSM 11593</strain>
    </source>
</reference>
<feature type="signal peptide" evidence="1">
    <location>
        <begin position="1"/>
        <end position="21"/>
    </location>
</feature>
<gene>
    <name evidence="2" type="ORF">SAMN04488075_2593</name>
</gene>
<evidence type="ECO:0000256" key="1">
    <source>
        <dbReference type="SAM" id="SignalP"/>
    </source>
</evidence>
<dbReference type="RefSeq" id="WP_090848520.1">
    <property type="nucleotide sequence ID" value="NZ_FNXG01000005.1"/>
</dbReference>
<evidence type="ECO:0000313" key="3">
    <source>
        <dbReference type="Proteomes" id="UP000199125"/>
    </source>
</evidence>
<dbReference type="OrthoDB" id="7361822at2"/>
<evidence type="ECO:0000313" key="2">
    <source>
        <dbReference type="EMBL" id="SEI07088.1"/>
    </source>
</evidence>
<evidence type="ECO:0008006" key="4">
    <source>
        <dbReference type="Google" id="ProtNLM"/>
    </source>
</evidence>
<name>A0A1H6MY68_9RHOB</name>
<sequence>MKPIRLVAPLLALTIAGAAAAETPNRLVTILTAPEPQTQLMAMVLTMNAIAAGAEAEMLLCGPAGDIALKDAPETATAGQPPQGASPQGLMKKMMGESGLKVQVCAIYLPGKGADASILTEGVTAAAPDAMGSTIVAPGTSVLSF</sequence>
<protein>
    <recommendedName>
        <fullName evidence="4">DsrE/DsrF-like family protein</fullName>
    </recommendedName>
</protein>
<proteinExistence type="predicted"/>
<keyword evidence="3" id="KW-1185">Reference proteome</keyword>
<dbReference type="SUPFAM" id="SSF75169">
    <property type="entry name" value="DsrEFH-like"/>
    <property type="match status" value="1"/>
</dbReference>
<dbReference type="Proteomes" id="UP000199125">
    <property type="component" value="Unassembled WGS sequence"/>
</dbReference>
<dbReference type="Gene3D" id="3.40.1260.10">
    <property type="entry name" value="DsrEFH-like"/>
    <property type="match status" value="1"/>
</dbReference>